<dbReference type="EMBL" id="JAGDFM010000150">
    <property type="protein sequence ID" value="KAG7384338.1"/>
    <property type="molecule type" value="Genomic_DNA"/>
</dbReference>
<keyword evidence="2" id="KW-1185">Reference proteome</keyword>
<dbReference type="AlphaFoldDB" id="A0A8T1VVS4"/>
<dbReference type="PANTHER" id="PTHR46586">
    <property type="entry name" value="ANKYRIN REPEAT-CONTAINING PROTEIN"/>
    <property type="match status" value="1"/>
</dbReference>
<reference evidence="1" key="1">
    <citation type="submission" date="2021-02" db="EMBL/GenBank/DDBJ databases">
        <authorList>
            <person name="Palmer J.M."/>
        </authorList>
    </citation>
    <scope>NUCLEOTIDE SEQUENCE</scope>
    <source>
        <strain evidence="1">SCRP734</strain>
    </source>
</reference>
<dbReference type="Proteomes" id="UP000694044">
    <property type="component" value="Unassembled WGS sequence"/>
</dbReference>
<dbReference type="PANTHER" id="PTHR46586:SF3">
    <property type="entry name" value="ANKYRIN REPEAT-CONTAINING PROTEIN"/>
    <property type="match status" value="1"/>
</dbReference>
<dbReference type="InterPro" id="IPR052050">
    <property type="entry name" value="SecEffector_AnkRepeat"/>
</dbReference>
<dbReference type="Pfam" id="PF13637">
    <property type="entry name" value="Ank_4"/>
    <property type="match status" value="1"/>
</dbReference>
<accession>A0A8T1VVS4</accession>
<organism evidence="1 2">
    <name type="scientific">Phytophthora pseudosyringae</name>
    <dbReference type="NCBI Taxonomy" id="221518"/>
    <lineage>
        <taxon>Eukaryota</taxon>
        <taxon>Sar</taxon>
        <taxon>Stramenopiles</taxon>
        <taxon>Oomycota</taxon>
        <taxon>Peronosporomycetes</taxon>
        <taxon>Peronosporales</taxon>
        <taxon>Peronosporaceae</taxon>
        <taxon>Phytophthora</taxon>
    </lineage>
</organism>
<comment type="caution">
    <text evidence="1">The sequence shown here is derived from an EMBL/GenBank/DDBJ whole genome shotgun (WGS) entry which is preliminary data.</text>
</comment>
<name>A0A8T1VVS4_9STRA</name>
<evidence type="ECO:0000313" key="1">
    <source>
        <dbReference type="EMBL" id="KAG7384338.1"/>
    </source>
</evidence>
<dbReference type="InterPro" id="IPR002110">
    <property type="entry name" value="Ankyrin_rpt"/>
</dbReference>
<proteinExistence type="predicted"/>
<sequence>MDGAAARGRLGIMQWLHSTRSEGCSVDAFTEAAANGHLHVLRWLIQHYPQLSRPVHCLVAAAEHGHVEILRFLRPRVSWFEATPAVEAAAAIGQVRSLEMLLPARTARAFITAAANGRVEVLQFFMDRRDACSSGEHSLKKAARFGHIDAIKLLLPTCDRVDASHALRSAAKWGRAVVAQLLLERVSFRKAEVAHALQKAVDHEQYEVANMLIESFPGDAEKDADWISTDDDDLLFEHRQIFQSFINVALRSAAKRGTIEMVEMLLERFPLARIGPALQVAAENRQYAVVELLLRSCEAKHDSSVFTTIGMAAKAAAACGDAKMARLLIKKATLHSAGRALNIAVSRNDLVMVNVFASTRGEYYKTDAYKVDALVRAAKDKQMEVWRL</sequence>
<evidence type="ECO:0000313" key="2">
    <source>
        <dbReference type="Proteomes" id="UP000694044"/>
    </source>
</evidence>
<dbReference type="OrthoDB" id="104812at2759"/>
<protein>
    <submittedName>
        <fullName evidence="1">Uncharacterized protein</fullName>
    </submittedName>
</protein>
<gene>
    <name evidence="1" type="ORF">PHYPSEUDO_002745</name>
</gene>
<dbReference type="SMART" id="SM00248">
    <property type="entry name" value="ANK"/>
    <property type="match status" value="4"/>
</dbReference>